<accession>A0A3N4IRN2</accession>
<evidence type="ECO:0000313" key="2">
    <source>
        <dbReference type="EMBL" id="RPA87398.1"/>
    </source>
</evidence>
<evidence type="ECO:0000313" key="3">
    <source>
        <dbReference type="Proteomes" id="UP000275078"/>
    </source>
</evidence>
<evidence type="ECO:0000256" key="1">
    <source>
        <dbReference type="SAM" id="MobiDB-lite"/>
    </source>
</evidence>
<dbReference type="Proteomes" id="UP000275078">
    <property type="component" value="Unassembled WGS sequence"/>
</dbReference>
<name>A0A3N4IRN2_ASCIM</name>
<keyword evidence="3" id="KW-1185">Reference proteome</keyword>
<gene>
    <name evidence="2" type="ORF">BJ508DRAFT_410172</name>
</gene>
<sequence length="448" mass="50304">MSDNISSNLRQDSPQTSTSTPYVPVEIWMQILSSIRDLQTLTNFRLASKVFNKLFTSNPAPHLTRIASYHFDPAAIALLVHARSNLVGIFNRRNLFQTTSHAIFERSNWCFGFNGYFDLTKERYTKEQITAWKSQGVTPTIDTRAFRFLLKNEQVVKSIANALFPYLPNLPLANGLSMLASRTKAEEAYARSALVHAIYLVILLSLNYIPIPPDDPNNETDALSEMHSPRCKCGVCSSLANHANYEPGAVDIIVTGDGTRRYRPGRFPSVFYDYTPFVKDLTFLEKFQVISLGHLLTSRLPSSSAGGLFDHGQVSHNDIRVSAHPITWSLAYLLFSYPAGACLIEMMKRYLFNSEENVGWEVVENAKELYWEALLGCFEERGKEGVETIKGMWKRGERGLRKPTPGGAAYMGGPPFVWSEVLVNTVGDGDIDDEKSEEEVARIAPLIW</sequence>
<evidence type="ECO:0008006" key="4">
    <source>
        <dbReference type="Google" id="ProtNLM"/>
    </source>
</evidence>
<feature type="region of interest" description="Disordered" evidence="1">
    <location>
        <begin position="1"/>
        <end position="20"/>
    </location>
</feature>
<dbReference type="EMBL" id="ML119646">
    <property type="protein sequence ID" value="RPA87398.1"/>
    <property type="molecule type" value="Genomic_DNA"/>
</dbReference>
<protein>
    <recommendedName>
        <fullName evidence="4">F-box domain-containing protein</fullName>
    </recommendedName>
</protein>
<reference evidence="2 3" key="1">
    <citation type="journal article" date="2018" name="Nat. Ecol. Evol.">
        <title>Pezizomycetes genomes reveal the molecular basis of ectomycorrhizal truffle lifestyle.</title>
        <authorList>
            <person name="Murat C."/>
            <person name="Payen T."/>
            <person name="Noel B."/>
            <person name="Kuo A."/>
            <person name="Morin E."/>
            <person name="Chen J."/>
            <person name="Kohler A."/>
            <person name="Krizsan K."/>
            <person name="Balestrini R."/>
            <person name="Da Silva C."/>
            <person name="Montanini B."/>
            <person name="Hainaut M."/>
            <person name="Levati E."/>
            <person name="Barry K.W."/>
            <person name="Belfiori B."/>
            <person name="Cichocki N."/>
            <person name="Clum A."/>
            <person name="Dockter R.B."/>
            <person name="Fauchery L."/>
            <person name="Guy J."/>
            <person name="Iotti M."/>
            <person name="Le Tacon F."/>
            <person name="Lindquist E.A."/>
            <person name="Lipzen A."/>
            <person name="Malagnac F."/>
            <person name="Mello A."/>
            <person name="Molinier V."/>
            <person name="Miyauchi S."/>
            <person name="Poulain J."/>
            <person name="Riccioni C."/>
            <person name="Rubini A."/>
            <person name="Sitrit Y."/>
            <person name="Splivallo R."/>
            <person name="Traeger S."/>
            <person name="Wang M."/>
            <person name="Zifcakova L."/>
            <person name="Wipf D."/>
            <person name="Zambonelli A."/>
            <person name="Paolocci F."/>
            <person name="Nowrousian M."/>
            <person name="Ottonello S."/>
            <person name="Baldrian P."/>
            <person name="Spatafora J.W."/>
            <person name="Henrissat B."/>
            <person name="Nagy L.G."/>
            <person name="Aury J.M."/>
            <person name="Wincker P."/>
            <person name="Grigoriev I.V."/>
            <person name="Bonfante P."/>
            <person name="Martin F.M."/>
        </authorList>
    </citation>
    <scope>NUCLEOTIDE SEQUENCE [LARGE SCALE GENOMIC DNA]</scope>
    <source>
        <strain evidence="2 3">RN42</strain>
    </source>
</reference>
<organism evidence="2 3">
    <name type="scientific">Ascobolus immersus RN42</name>
    <dbReference type="NCBI Taxonomy" id="1160509"/>
    <lineage>
        <taxon>Eukaryota</taxon>
        <taxon>Fungi</taxon>
        <taxon>Dikarya</taxon>
        <taxon>Ascomycota</taxon>
        <taxon>Pezizomycotina</taxon>
        <taxon>Pezizomycetes</taxon>
        <taxon>Pezizales</taxon>
        <taxon>Ascobolaceae</taxon>
        <taxon>Ascobolus</taxon>
    </lineage>
</organism>
<proteinExistence type="predicted"/>
<dbReference type="AlphaFoldDB" id="A0A3N4IRN2"/>